<dbReference type="PANTHER" id="PTHR30531">
    <property type="entry name" value="FLAGELLAR BIOSYNTHETIC PROTEIN FLHB"/>
    <property type="match status" value="1"/>
</dbReference>
<dbReference type="RefSeq" id="WP_198884580.1">
    <property type="nucleotide sequence ID" value="NZ_JAEKJA010000034.1"/>
</dbReference>
<dbReference type="Proteomes" id="UP000609531">
    <property type="component" value="Unassembled WGS sequence"/>
</dbReference>
<evidence type="ECO:0000256" key="12">
    <source>
        <dbReference type="ARBA" id="ARBA00025078"/>
    </source>
</evidence>
<evidence type="ECO:0000313" key="16">
    <source>
        <dbReference type="Proteomes" id="UP000609531"/>
    </source>
</evidence>
<dbReference type="NCBIfam" id="TIGR00328">
    <property type="entry name" value="flhB"/>
    <property type="match status" value="1"/>
</dbReference>
<keyword evidence="15" id="KW-0282">Flagellum</keyword>
<keyword evidence="9 13" id="KW-1133">Transmembrane helix</keyword>
<evidence type="ECO:0000256" key="9">
    <source>
        <dbReference type="ARBA" id="ARBA00022989"/>
    </source>
</evidence>
<dbReference type="GO" id="GO:0044780">
    <property type="term" value="P:bacterial-type flagellum assembly"/>
    <property type="evidence" value="ECO:0007669"/>
    <property type="project" value="InterPro"/>
</dbReference>
<dbReference type="EMBL" id="JAEKJA010000034">
    <property type="protein sequence ID" value="MBJ3778676.1"/>
    <property type="molecule type" value="Genomic_DNA"/>
</dbReference>
<protein>
    <recommendedName>
        <fullName evidence="3 13">Flagellar biosynthetic protein FlhB</fullName>
    </recommendedName>
</protein>
<proteinExistence type="inferred from homology"/>
<dbReference type="InterPro" id="IPR006135">
    <property type="entry name" value="T3SS_substrate_exporter"/>
</dbReference>
<dbReference type="PRINTS" id="PR00950">
    <property type="entry name" value="TYPE3IMSPROT"/>
</dbReference>
<evidence type="ECO:0000256" key="1">
    <source>
        <dbReference type="ARBA" id="ARBA00004651"/>
    </source>
</evidence>
<feature type="transmembrane region" description="Helical" evidence="13">
    <location>
        <begin position="188"/>
        <end position="213"/>
    </location>
</feature>
<accession>A0A934MJU5</accession>
<keyword evidence="8 13" id="KW-0653">Protein transport</keyword>
<keyword evidence="10 13" id="KW-0472">Membrane</keyword>
<evidence type="ECO:0000256" key="3">
    <source>
        <dbReference type="ARBA" id="ARBA00021622"/>
    </source>
</evidence>
<feature type="region of interest" description="Disordered" evidence="14">
    <location>
        <begin position="1"/>
        <end position="20"/>
    </location>
</feature>
<evidence type="ECO:0000256" key="8">
    <source>
        <dbReference type="ARBA" id="ARBA00022927"/>
    </source>
</evidence>
<dbReference type="PANTHER" id="PTHR30531:SF12">
    <property type="entry name" value="FLAGELLAR BIOSYNTHETIC PROTEIN FLHB"/>
    <property type="match status" value="1"/>
</dbReference>
<dbReference type="GO" id="GO:0009306">
    <property type="term" value="P:protein secretion"/>
    <property type="evidence" value="ECO:0007669"/>
    <property type="project" value="InterPro"/>
</dbReference>
<dbReference type="GO" id="GO:0005886">
    <property type="term" value="C:plasma membrane"/>
    <property type="evidence" value="ECO:0007669"/>
    <property type="project" value="UniProtKB-SubCell"/>
</dbReference>
<organism evidence="15 16">
    <name type="scientific">Acuticoccus mangrovi</name>
    <dbReference type="NCBI Taxonomy" id="2796142"/>
    <lineage>
        <taxon>Bacteria</taxon>
        <taxon>Pseudomonadati</taxon>
        <taxon>Pseudomonadota</taxon>
        <taxon>Alphaproteobacteria</taxon>
        <taxon>Hyphomicrobiales</taxon>
        <taxon>Amorphaceae</taxon>
        <taxon>Acuticoccus</taxon>
    </lineage>
</organism>
<keyword evidence="7 13" id="KW-1005">Bacterial flagellum biogenesis</keyword>
<dbReference type="AlphaFoldDB" id="A0A934MJU5"/>
<evidence type="ECO:0000256" key="4">
    <source>
        <dbReference type="ARBA" id="ARBA00022448"/>
    </source>
</evidence>
<feature type="transmembrane region" description="Helical" evidence="13">
    <location>
        <begin position="34"/>
        <end position="52"/>
    </location>
</feature>
<keyword evidence="15" id="KW-0969">Cilium</keyword>
<comment type="similarity">
    <text evidence="2 13">Belongs to the type III secretion exporter family.</text>
</comment>
<evidence type="ECO:0000256" key="11">
    <source>
        <dbReference type="ARBA" id="ARBA00023225"/>
    </source>
</evidence>
<comment type="function">
    <text evidence="12 13">Required for formation of the rod structure in the basal body of the flagellar apparatus. Together with FliI and FliH, may constitute the export apparatus of flagellin.</text>
</comment>
<dbReference type="SUPFAM" id="SSF160544">
    <property type="entry name" value="EscU C-terminal domain-like"/>
    <property type="match status" value="1"/>
</dbReference>
<comment type="caution">
    <text evidence="15">The sequence shown here is derived from an EMBL/GenBank/DDBJ whole genome shotgun (WGS) entry which is preliminary data.</text>
</comment>
<keyword evidence="11 13" id="KW-1006">Bacterial flagellum protein export</keyword>
<feature type="transmembrane region" description="Helical" evidence="13">
    <location>
        <begin position="148"/>
        <end position="168"/>
    </location>
</feature>
<keyword evidence="5 13" id="KW-1003">Cell membrane</keyword>
<reference evidence="15" key="1">
    <citation type="submission" date="2020-12" db="EMBL/GenBank/DDBJ databases">
        <title>Bacterial taxonomy.</title>
        <authorList>
            <person name="Pan X."/>
        </authorList>
    </citation>
    <scope>NUCLEOTIDE SEQUENCE</scope>
    <source>
        <strain evidence="15">B2012</strain>
    </source>
</reference>
<keyword evidence="16" id="KW-1185">Reference proteome</keyword>
<keyword evidence="6 13" id="KW-0812">Transmembrane</keyword>
<evidence type="ECO:0000256" key="2">
    <source>
        <dbReference type="ARBA" id="ARBA00010690"/>
    </source>
</evidence>
<sequence length="365" mass="39859">MSEKPDSSERTEEATPKKIEDALKKGQTPFSREAPAFASLLGILVVLGILAAEQTRDLVAHLALLHDNAGAYPLNDGADATAIFLQVYRASAIFLLPVVILLAIFGVVAALAQSSPRIVAERIRPKLERLSAIAGAKRIFGSQGLAEFLRSLFKFAVVGAIAFSLLGSELPTLVRAVFVDPALLPTQILAIATRLLAVVCTATIILVAADLVWTRIKWRRDLKMTRREVKDELKQSEGDPILKARIRSAQKDRSRRRMLTAVPQSTVVIANPTHYAVALSYTRDTGGAPRLVAKGMDLVALKIREIAEKHHVPVVEDPPLARALYYAVEVERFIPEDFYRAVAQVLYHVYSRDGAGASPFPRGSA</sequence>
<dbReference type="InterPro" id="IPR029025">
    <property type="entry name" value="T3SS_substrate_exporter_C"/>
</dbReference>
<evidence type="ECO:0000256" key="13">
    <source>
        <dbReference type="RuleBase" id="RU364091"/>
    </source>
</evidence>
<evidence type="ECO:0000256" key="7">
    <source>
        <dbReference type="ARBA" id="ARBA00022795"/>
    </source>
</evidence>
<comment type="subcellular location">
    <subcellularLocation>
        <location evidence="1">Cell membrane</location>
        <topology evidence="1">Multi-pass membrane protein</topology>
    </subcellularLocation>
</comment>
<evidence type="ECO:0000313" key="15">
    <source>
        <dbReference type="EMBL" id="MBJ3778676.1"/>
    </source>
</evidence>
<dbReference type="Gene3D" id="3.40.1690.10">
    <property type="entry name" value="secretion proteins EscU"/>
    <property type="match status" value="1"/>
</dbReference>
<evidence type="ECO:0000256" key="6">
    <source>
        <dbReference type="ARBA" id="ARBA00022692"/>
    </source>
</evidence>
<name>A0A934MJU5_9HYPH</name>
<dbReference type="FunFam" id="3.40.1690.10:FF:000001">
    <property type="entry name" value="Flagellar biosynthetic protein FlhB"/>
    <property type="match status" value="1"/>
</dbReference>
<evidence type="ECO:0000256" key="14">
    <source>
        <dbReference type="SAM" id="MobiDB-lite"/>
    </source>
</evidence>
<dbReference type="InterPro" id="IPR006136">
    <property type="entry name" value="FlhB"/>
</dbReference>
<feature type="transmembrane region" description="Helical" evidence="13">
    <location>
        <begin position="92"/>
        <end position="112"/>
    </location>
</feature>
<dbReference type="Pfam" id="PF01312">
    <property type="entry name" value="Bac_export_2"/>
    <property type="match status" value="1"/>
</dbReference>
<keyword evidence="4 13" id="KW-0813">Transport</keyword>
<keyword evidence="15" id="KW-0966">Cell projection</keyword>
<evidence type="ECO:0000256" key="5">
    <source>
        <dbReference type="ARBA" id="ARBA00022475"/>
    </source>
</evidence>
<dbReference type="Gene3D" id="6.10.250.2080">
    <property type="match status" value="1"/>
</dbReference>
<gene>
    <name evidence="13 15" type="primary">flhB</name>
    <name evidence="15" type="ORF">JCR33_23450</name>
</gene>
<evidence type="ECO:0000256" key="10">
    <source>
        <dbReference type="ARBA" id="ARBA00023136"/>
    </source>
</evidence>